<evidence type="ECO:0000313" key="2">
    <source>
        <dbReference type="Proteomes" id="UP001629249"/>
    </source>
</evidence>
<evidence type="ECO:0008006" key="3">
    <source>
        <dbReference type="Google" id="ProtNLM"/>
    </source>
</evidence>
<name>A0ABW8ZPG4_9BURK</name>
<dbReference type="RefSeq" id="WP_408328435.1">
    <property type="nucleotide sequence ID" value="NZ_JAQQFH010000007.1"/>
</dbReference>
<reference evidence="1 2" key="1">
    <citation type="journal article" date="2024" name="Chem. Sci.">
        <title>Discovery of megapolipeptins by genome mining of a Burkholderiales bacteria collection.</title>
        <authorList>
            <person name="Paulo B.S."/>
            <person name="Recchia M.J.J."/>
            <person name="Lee S."/>
            <person name="Fergusson C.H."/>
            <person name="Romanowski S.B."/>
            <person name="Hernandez A."/>
            <person name="Krull N."/>
            <person name="Liu D.Y."/>
            <person name="Cavanagh H."/>
            <person name="Bos A."/>
            <person name="Gray C.A."/>
            <person name="Murphy B.T."/>
            <person name="Linington R.G."/>
            <person name="Eustaquio A.S."/>
        </authorList>
    </citation>
    <scope>NUCLEOTIDE SEQUENCE [LARGE SCALE GENOMIC DNA]</scope>
    <source>
        <strain evidence="1 2">RL16-012-BIC-B</strain>
    </source>
</reference>
<evidence type="ECO:0000313" key="1">
    <source>
        <dbReference type="EMBL" id="MFL9883994.1"/>
    </source>
</evidence>
<comment type="caution">
    <text evidence="1">The sequence shown here is derived from an EMBL/GenBank/DDBJ whole genome shotgun (WGS) entry which is preliminary data.</text>
</comment>
<organism evidence="1 2">
    <name type="scientific">Paraburkholderia agricolaris</name>
    <dbReference type="NCBI Taxonomy" id="2152888"/>
    <lineage>
        <taxon>Bacteria</taxon>
        <taxon>Pseudomonadati</taxon>
        <taxon>Pseudomonadota</taxon>
        <taxon>Betaproteobacteria</taxon>
        <taxon>Burkholderiales</taxon>
        <taxon>Burkholderiaceae</taxon>
        <taxon>Paraburkholderia</taxon>
    </lineage>
</organism>
<dbReference type="PROSITE" id="PS51257">
    <property type="entry name" value="PROKAR_LIPOPROTEIN"/>
    <property type="match status" value="1"/>
</dbReference>
<sequence>MSVNNKYFLNMKKNWTTTFHPRLVPLVFVLLAGACSLQPYNEPATGNRAQLRVAVQSTNSNLVEIVVVPNGTCLNSHVTEYQSIAILGGSYPRPGKQGVRIGIPDGDAYKDTQLAEVNIPSGQKISLDFVTNGGNWHCHTPFSFVPDGASDYEAIFTLQAGRCSVRLSRITRNAANSYSREPVHAEQLHYCQ</sequence>
<gene>
    <name evidence="1" type="ORF">PQR66_13200</name>
</gene>
<accession>A0ABW8ZPG4</accession>
<proteinExistence type="predicted"/>
<dbReference type="EMBL" id="JAQQFN010000009">
    <property type="protein sequence ID" value="MFL9883994.1"/>
    <property type="molecule type" value="Genomic_DNA"/>
</dbReference>
<keyword evidence="2" id="KW-1185">Reference proteome</keyword>
<protein>
    <recommendedName>
        <fullName evidence="3">Lipoprotein</fullName>
    </recommendedName>
</protein>
<dbReference type="Proteomes" id="UP001629249">
    <property type="component" value="Unassembled WGS sequence"/>
</dbReference>